<evidence type="ECO:0000256" key="2">
    <source>
        <dbReference type="SAM" id="Phobius"/>
    </source>
</evidence>
<feature type="compositionally biased region" description="Polar residues" evidence="1">
    <location>
        <begin position="47"/>
        <end position="61"/>
    </location>
</feature>
<dbReference type="PANTHER" id="PTHR46901">
    <property type="entry name" value="GH04942P"/>
    <property type="match status" value="1"/>
</dbReference>
<feature type="compositionally biased region" description="Basic and acidic residues" evidence="1">
    <location>
        <begin position="597"/>
        <end position="620"/>
    </location>
</feature>
<dbReference type="SUPFAM" id="SSF49344">
    <property type="entry name" value="CBD9-like"/>
    <property type="match status" value="1"/>
</dbReference>
<protein>
    <recommendedName>
        <fullName evidence="7">DOMON domain-containing protein</fullName>
    </recommendedName>
</protein>
<accession>A0ABP0FV82</accession>
<feature type="domain" description="SEA" evidence="3">
    <location>
        <begin position="401"/>
        <end position="521"/>
    </location>
</feature>
<feature type="region of interest" description="Disordered" evidence="1">
    <location>
        <begin position="590"/>
        <end position="620"/>
    </location>
</feature>
<keyword evidence="6" id="KW-1185">Reference proteome</keyword>
<evidence type="ECO:0008006" key="7">
    <source>
        <dbReference type="Google" id="ProtNLM"/>
    </source>
</evidence>
<dbReference type="Gene3D" id="2.60.40.1210">
    <property type="entry name" value="Cellobiose dehydrogenase, cytochrome domain"/>
    <property type="match status" value="1"/>
</dbReference>
<feature type="domain" description="DOMON" evidence="4">
    <location>
        <begin position="248"/>
        <end position="367"/>
    </location>
</feature>
<dbReference type="Proteomes" id="UP001642483">
    <property type="component" value="Unassembled WGS sequence"/>
</dbReference>
<evidence type="ECO:0000259" key="3">
    <source>
        <dbReference type="PROSITE" id="PS50024"/>
    </source>
</evidence>
<dbReference type="PANTHER" id="PTHR46901:SF2">
    <property type="entry name" value="GH04942P"/>
    <property type="match status" value="1"/>
</dbReference>
<comment type="caution">
    <text evidence="5">The sequence shown here is derived from an EMBL/GenBank/DDBJ whole genome shotgun (WGS) entry which is preliminary data.</text>
</comment>
<keyword evidence="2" id="KW-1133">Transmembrane helix</keyword>
<dbReference type="InterPro" id="IPR000082">
    <property type="entry name" value="SEA_dom"/>
</dbReference>
<dbReference type="PROSITE" id="PS50024">
    <property type="entry name" value="SEA"/>
    <property type="match status" value="1"/>
</dbReference>
<dbReference type="Pfam" id="PF03351">
    <property type="entry name" value="DOMON"/>
    <property type="match status" value="2"/>
</dbReference>
<proteinExistence type="predicted"/>
<dbReference type="SUPFAM" id="SSF82671">
    <property type="entry name" value="SEA domain"/>
    <property type="match status" value="1"/>
</dbReference>
<dbReference type="SMART" id="SM00664">
    <property type="entry name" value="DoH"/>
    <property type="match status" value="2"/>
</dbReference>
<keyword evidence="2" id="KW-0472">Membrane</keyword>
<feature type="domain" description="DOMON" evidence="4">
    <location>
        <begin position="36"/>
        <end position="163"/>
    </location>
</feature>
<reference evidence="5 6" key="1">
    <citation type="submission" date="2024-02" db="EMBL/GenBank/DDBJ databases">
        <authorList>
            <person name="Daric V."/>
            <person name="Darras S."/>
        </authorList>
    </citation>
    <scope>NUCLEOTIDE SEQUENCE [LARGE SCALE GENOMIC DNA]</scope>
</reference>
<dbReference type="EMBL" id="CAWYQH010000096">
    <property type="protein sequence ID" value="CAK8683065.1"/>
    <property type="molecule type" value="Genomic_DNA"/>
</dbReference>
<organism evidence="5 6">
    <name type="scientific">Clavelina lepadiformis</name>
    <name type="common">Light-bulb sea squirt</name>
    <name type="synonym">Ascidia lepadiformis</name>
    <dbReference type="NCBI Taxonomy" id="159417"/>
    <lineage>
        <taxon>Eukaryota</taxon>
        <taxon>Metazoa</taxon>
        <taxon>Chordata</taxon>
        <taxon>Tunicata</taxon>
        <taxon>Ascidiacea</taxon>
        <taxon>Aplousobranchia</taxon>
        <taxon>Clavelinidae</taxon>
        <taxon>Clavelina</taxon>
    </lineage>
</organism>
<sequence>MLIVKNPSFDPELAIEESLESNIEAKCIHGPSTTGGEPEPHDETDKTNVATPTSIASPTNSGDNDALAWLTRFGDKPTHLMDCTDIVIGSVKGDLHRVQDMYTRDRSTPREDRFYDGTEDLTGSAGSQIDGLTTIVFRRKLEASHPSDHAIINGQMTVIWAMGQGIDMYQHAPNTGLEDCTASDYRFYRHDEIKYHGTGPNRRGGTSFNFFESHKLALPAPTDSCNTMSGEYRLPRNCIASDDASFSCDYFVIWQLNSTNDKITFVLKSKQDQSRWIGLGISSDQLMANTDVITAWIDQSGNPVVKDRYATGYSPPGIDNSGDIESITGSYENGVMTIQFTRSRNTQDSFDIAFSDTECQHMIYATGQLNSAGDDIRKHDNTPIVSSNKICIRSCDIKVKKEITLQGDLRLVANFTAELNDPNTQAYKDLAQEMEQVIQATFEESDFIKNSDGNTVEIKVTGFKEGSVIVEYTASIQYEDTGSDVAEVRSNISDSFQAVVASNGGKLINSSEDVEVSDLTEFSPIVADSTTTTTTATTAAITTTKRSESSAALEDWKIAVICVCVMGGVVLIFGLITFCLKRRKNQQFESLPMQHNGDSDGHTNEAMEPEKKSLKQKLDV</sequence>
<dbReference type="InterPro" id="IPR036364">
    <property type="entry name" value="SEA_dom_sf"/>
</dbReference>
<dbReference type="InterPro" id="IPR005018">
    <property type="entry name" value="DOMON_domain"/>
</dbReference>
<evidence type="ECO:0000313" key="6">
    <source>
        <dbReference type="Proteomes" id="UP001642483"/>
    </source>
</evidence>
<name>A0ABP0FV82_CLALP</name>
<evidence type="ECO:0000259" key="4">
    <source>
        <dbReference type="PROSITE" id="PS50836"/>
    </source>
</evidence>
<feature type="region of interest" description="Disordered" evidence="1">
    <location>
        <begin position="27"/>
        <end position="61"/>
    </location>
</feature>
<evidence type="ECO:0000256" key="1">
    <source>
        <dbReference type="SAM" id="MobiDB-lite"/>
    </source>
</evidence>
<feature type="transmembrane region" description="Helical" evidence="2">
    <location>
        <begin position="556"/>
        <end position="580"/>
    </location>
</feature>
<keyword evidence="2" id="KW-0812">Transmembrane</keyword>
<dbReference type="CDD" id="cd09631">
    <property type="entry name" value="DOMON_DOH"/>
    <property type="match status" value="2"/>
</dbReference>
<dbReference type="Pfam" id="PF01390">
    <property type="entry name" value="SEA"/>
    <property type="match status" value="1"/>
</dbReference>
<dbReference type="PROSITE" id="PS50836">
    <property type="entry name" value="DOMON"/>
    <property type="match status" value="2"/>
</dbReference>
<dbReference type="InterPro" id="IPR045266">
    <property type="entry name" value="DOH_DOMON"/>
</dbReference>
<gene>
    <name evidence="5" type="ORF">CVLEPA_LOCUS14179</name>
</gene>
<evidence type="ECO:0000313" key="5">
    <source>
        <dbReference type="EMBL" id="CAK8683065.1"/>
    </source>
</evidence>